<dbReference type="GO" id="GO:0006606">
    <property type="term" value="P:protein import into nucleus"/>
    <property type="evidence" value="ECO:0007669"/>
    <property type="project" value="TreeGrafter"/>
</dbReference>
<dbReference type="GO" id="GO:0000055">
    <property type="term" value="P:ribosomal large subunit export from nucleus"/>
    <property type="evidence" value="ECO:0007669"/>
    <property type="project" value="InterPro"/>
</dbReference>
<evidence type="ECO:0000256" key="4">
    <source>
        <dbReference type="ARBA" id="ARBA00022927"/>
    </source>
</evidence>
<keyword evidence="3" id="KW-0509">mRNA transport</keyword>
<dbReference type="PANTHER" id="PTHR13257">
    <property type="entry name" value="NUCLEOPORIN NUP84-RELATED"/>
    <property type="match status" value="1"/>
</dbReference>
<evidence type="ECO:0000256" key="6">
    <source>
        <dbReference type="ARBA" id="ARBA00023132"/>
    </source>
</evidence>
<evidence type="ECO:0000256" key="5">
    <source>
        <dbReference type="ARBA" id="ARBA00023010"/>
    </source>
</evidence>
<dbReference type="AlphaFoldDB" id="A0AAN7WNT8"/>
<evidence type="ECO:0000256" key="7">
    <source>
        <dbReference type="ARBA" id="ARBA00023242"/>
    </source>
</evidence>
<evidence type="ECO:0000313" key="9">
    <source>
        <dbReference type="Proteomes" id="UP001306508"/>
    </source>
</evidence>
<keyword evidence="7" id="KW-0539">Nucleus</keyword>
<name>A0AAN7WNT8_9SACH</name>
<reference evidence="9" key="1">
    <citation type="submission" date="2023-07" db="EMBL/GenBank/DDBJ databases">
        <title>A draft genome of Kazachstania heterogenica Y-27499.</title>
        <authorList>
            <person name="Donic C."/>
            <person name="Kralova J.S."/>
            <person name="Fidel L."/>
            <person name="Ben-Dor S."/>
            <person name="Jung S."/>
        </authorList>
    </citation>
    <scope>NUCLEOTIDE SEQUENCE [LARGE SCALE GENOMIC DNA]</scope>
    <source>
        <strain evidence="9">Y27499</strain>
    </source>
</reference>
<dbReference type="GO" id="GO:0006406">
    <property type="term" value="P:mRNA export from nucleus"/>
    <property type="evidence" value="ECO:0007669"/>
    <property type="project" value="TreeGrafter"/>
</dbReference>
<organism evidence="8 9">
    <name type="scientific">Arxiozyma heterogenica</name>
    <dbReference type="NCBI Taxonomy" id="278026"/>
    <lineage>
        <taxon>Eukaryota</taxon>
        <taxon>Fungi</taxon>
        <taxon>Dikarya</taxon>
        <taxon>Ascomycota</taxon>
        <taxon>Saccharomycotina</taxon>
        <taxon>Saccharomycetes</taxon>
        <taxon>Saccharomycetales</taxon>
        <taxon>Saccharomycetaceae</taxon>
        <taxon>Arxiozyma</taxon>
    </lineage>
</organism>
<keyword evidence="5" id="KW-0811">Translocation</keyword>
<keyword evidence="6" id="KW-0906">Nuclear pore complex</keyword>
<comment type="caution">
    <text evidence="8">The sequence shown here is derived from an EMBL/GenBank/DDBJ whole genome shotgun (WGS) entry which is preliminary data.</text>
</comment>
<dbReference type="Proteomes" id="UP001306508">
    <property type="component" value="Unassembled WGS sequence"/>
</dbReference>
<keyword evidence="9" id="KW-1185">Reference proteome</keyword>
<protein>
    <submittedName>
        <fullName evidence="8">Uncharacterized protein</fullName>
    </submittedName>
</protein>
<gene>
    <name evidence="8" type="ORF">RI543_001923</name>
</gene>
<evidence type="ECO:0000313" key="8">
    <source>
        <dbReference type="EMBL" id="KAK5780798.1"/>
    </source>
</evidence>
<comment type="subcellular location">
    <subcellularLocation>
        <location evidence="1">Nucleus</location>
        <location evidence="1">Nuclear pore complex</location>
    </subcellularLocation>
</comment>
<dbReference type="GO" id="GO:0005643">
    <property type="term" value="C:nuclear pore"/>
    <property type="evidence" value="ECO:0007669"/>
    <property type="project" value="UniProtKB-SubCell"/>
</dbReference>
<dbReference type="GO" id="GO:0000056">
    <property type="term" value="P:ribosomal small subunit export from nucleus"/>
    <property type="evidence" value="ECO:0007669"/>
    <property type="project" value="InterPro"/>
</dbReference>
<dbReference type="EMBL" id="JAWIZZ010000040">
    <property type="protein sequence ID" value="KAK5780798.1"/>
    <property type="molecule type" value="Genomic_DNA"/>
</dbReference>
<dbReference type="InterPro" id="IPR011044">
    <property type="entry name" value="Quino_amine_DH_bsu"/>
</dbReference>
<evidence type="ECO:0000256" key="1">
    <source>
        <dbReference type="ARBA" id="ARBA00004567"/>
    </source>
</evidence>
<keyword evidence="2" id="KW-0813">Transport</keyword>
<proteinExistence type="predicted"/>
<accession>A0AAN7WNT8</accession>
<evidence type="ECO:0000256" key="3">
    <source>
        <dbReference type="ARBA" id="ARBA00022816"/>
    </source>
</evidence>
<keyword evidence="4" id="KW-0653">Protein transport</keyword>
<dbReference type="SUPFAM" id="SSF50969">
    <property type="entry name" value="YVTN repeat-like/Quinoprotein amine dehydrogenase"/>
    <property type="match status" value="1"/>
</dbReference>
<dbReference type="InterPro" id="IPR037700">
    <property type="entry name" value="NUP88/NUP82"/>
</dbReference>
<dbReference type="PANTHER" id="PTHR13257:SF0">
    <property type="entry name" value="NUCLEAR PORE COMPLEX PROTEIN NUP88"/>
    <property type="match status" value="1"/>
</dbReference>
<sequence length="713" mass="81611">MSSLSVGNSNRVDDSVCKSIESKSIFRLPALNGLDNGDRYVFTTHNGTRFVQLETLTKFVRWAFVNGCEYNSMPVDIPEKASDIIDVIISNNSKFIALYTGIDIYLIEIPWLYKDVCNMKSIFQRKILNINSISKIKKVIFHPKATNDTCLVILFHDDSIWLYDLENDNKVVLNEDTGRLGLGGKITSITDMEFSNDGLTLYLLSVAGGGDMYALYPCLPSRLSISNNETQALISRSVVLYNSIDKDTKPEIKRNIIKQVQFAAQLDIKKGDESYKNGINIEDDYRHVKIQGPFTIAPYPSKLYDTTAKEISIIDIGQGNELLAMLFDDNTLLFLFKDLEISMVWDSSNFYYNNSLVLIEDLQLSTRDDCKIMKSFVNMGNILINDNKNISLIDITSWSSLVSNCIVKQDMAPLTNVAFNSIVTTLNWNDKFLSAGIWNFNGSKGLLVSSPLRIYVKNLSTKTNGYISKENTIKRELENNNSKSNYSVSFSQPASEIMELTKRYIEECKNPFPDIIEPKVRQEVLSNDSNEKQLEIMTKLSGDVIKKIIKGQSLGITLHSRILEQQYELTRQLGYTQKLISRQTTIENLNQQQSLQWNQRLEKQVELLDRFKKLNEKLSIIEANDKFKDLVISNEEINWFKEIRNQAIKFNDFVHKQKNVQEDLDFIKKELVLIQSKSQALETKTKNEWGSLRQMLKEDSILIKQSYLVSESK</sequence>
<dbReference type="GO" id="GO:0017056">
    <property type="term" value="F:structural constituent of nuclear pore"/>
    <property type="evidence" value="ECO:0007669"/>
    <property type="project" value="InterPro"/>
</dbReference>
<evidence type="ECO:0000256" key="2">
    <source>
        <dbReference type="ARBA" id="ARBA00022448"/>
    </source>
</evidence>